<keyword evidence="2" id="KW-1133">Transmembrane helix</keyword>
<reference evidence="4 5" key="1">
    <citation type="submission" date="2017-08" db="EMBL/GenBank/DDBJ databases">
        <title>Pusillimonas indicus sp. nov., a member of the family Alcaligenaceae isolated from surface seawater.</title>
        <authorList>
            <person name="Li J."/>
        </authorList>
    </citation>
    <scope>NUCLEOTIDE SEQUENCE [LARGE SCALE GENOMIC DNA]</scope>
    <source>
        <strain evidence="4 5">L52-1-41</strain>
    </source>
</reference>
<dbReference type="EMBL" id="NQYH01000005">
    <property type="protein sequence ID" value="RIY41061.1"/>
    <property type="molecule type" value="Genomic_DNA"/>
</dbReference>
<feature type="region of interest" description="Disordered" evidence="1">
    <location>
        <begin position="329"/>
        <end position="358"/>
    </location>
</feature>
<name>A0A3A1YU64_9BURK</name>
<keyword evidence="2" id="KW-0812">Transmembrane</keyword>
<feature type="transmembrane region" description="Helical" evidence="2">
    <location>
        <begin position="48"/>
        <end position="73"/>
    </location>
</feature>
<dbReference type="Proteomes" id="UP000266206">
    <property type="component" value="Unassembled WGS sequence"/>
</dbReference>
<dbReference type="PANTHER" id="PTHR30121">
    <property type="entry name" value="UNCHARACTERIZED PROTEIN YJGR-RELATED"/>
    <property type="match status" value="1"/>
</dbReference>
<comment type="caution">
    <text evidence="4">The sequence shown here is derived from an EMBL/GenBank/DDBJ whole genome shotgun (WGS) entry which is preliminary data.</text>
</comment>
<evidence type="ECO:0000259" key="3">
    <source>
        <dbReference type="Pfam" id="PF12696"/>
    </source>
</evidence>
<dbReference type="InterPro" id="IPR051162">
    <property type="entry name" value="T4SS_component"/>
</dbReference>
<keyword evidence="2" id="KW-0472">Membrane</keyword>
<dbReference type="SUPFAM" id="SSF52540">
    <property type="entry name" value="P-loop containing nucleoside triphosphate hydrolases"/>
    <property type="match status" value="1"/>
</dbReference>
<dbReference type="RefSeq" id="WP_119516062.1">
    <property type="nucleotide sequence ID" value="NZ_NQYH01000005.1"/>
</dbReference>
<dbReference type="AlphaFoldDB" id="A0A3A1YU64"/>
<feature type="compositionally biased region" description="Polar residues" evidence="1">
    <location>
        <begin position="345"/>
        <end position="356"/>
    </location>
</feature>
<gene>
    <name evidence="4" type="ORF">CJP73_07895</name>
</gene>
<dbReference type="OrthoDB" id="7817736at2"/>
<feature type="domain" description="TraD/TraG TraM recognition site" evidence="3">
    <location>
        <begin position="454"/>
        <end position="574"/>
    </location>
</feature>
<feature type="region of interest" description="Disordered" evidence="1">
    <location>
        <begin position="756"/>
        <end position="799"/>
    </location>
</feature>
<dbReference type="InterPro" id="IPR032689">
    <property type="entry name" value="TraG-D_C"/>
</dbReference>
<proteinExistence type="predicted"/>
<sequence length="936" mass="103488">MSKSSDTPIEPHHQVRNRRRIGDVRPWSVKAQEWLSDPINFLFVSVPLFIFTFAMPAIMPVSILILLVIHFVVMALKNVLPYRYPIYAGIDPSTGKPGDGILMLGQLRSRSPYEKFKQCFLSNDDLRKHWLIIGATGSGKSETLKGIFFNALCWGAGFFMADGKADNSLPTDGYAMIRAFGRDNSVLYLNFLLSGKTPQEVAKSRRRRTNGLNPFYDAEPDTIKQMGANLLPKAEGDGKQWQEKSLAVFRAVVDAVCYKRDTQGMVISVGVIIDYLGLSKIEELYLEGWDEANSNNGQWSHGFIGVKNYLEVGLPGYSVDKLLRKHNRVEPPTSHFGQPRARAGAQNNEQTDTPSEQHGFRVGQLMPVLNLLGGTYSHIFGNMFSEIDMVDVALHDRILFLLIPSLEKSSQEAENLGKLTLSCLRVMMGKNLGSELEGSHSELIESKATNASYPFLVGLDELAYYYTEGLSVIFAQARSLGMSMLACSQDLGMLTAGDREAETGAMIGNAVNKLFLKLDDPNKTWDLASKTIGQHYVASYESYERGAGNSYKRKDELRVQKEDIITYQEMNELSNGQGVLNTMGKSSRIDSFYVGDWIKSLKNQKYYINRFLQVHPPDEAVFDDPNYCTHLQASENQKQAEQHTYLMDLLTYRRVLPAKSDEPTILDQIGECQNAIDALYPDESPVTKAVLLYELLIQSMEIELELQKPAPTQEALNDNAGGAAHSANLLSSQLEHNLVDLLDEHGLPDPIALIRKPGSQVLGPSEPEPDLRKATTDSNVSADLTLETPPNSIEDGNASHSADASLLYGYGPADIGEVPNELVGNDAFSNQEPASSLDQVFANQASLPNAQWVNDSLVNANKLLDEPRSADDTVVGITDSAMQQLQELEQALGSHHPRESAHAMQKIVASQVTPDTVGKGDISDAAIEHFFTNELQ</sequence>
<dbReference type="PANTHER" id="PTHR30121:SF6">
    <property type="entry name" value="SLR6007 PROTEIN"/>
    <property type="match status" value="1"/>
</dbReference>
<evidence type="ECO:0000313" key="5">
    <source>
        <dbReference type="Proteomes" id="UP000266206"/>
    </source>
</evidence>
<dbReference type="Gene3D" id="3.40.50.300">
    <property type="entry name" value="P-loop containing nucleotide triphosphate hydrolases"/>
    <property type="match status" value="2"/>
</dbReference>
<protein>
    <recommendedName>
        <fullName evidence="3">TraD/TraG TraM recognition site domain-containing protein</fullName>
    </recommendedName>
</protein>
<accession>A0A3A1YU64</accession>
<evidence type="ECO:0000256" key="1">
    <source>
        <dbReference type="SAM" id="MobiDB-lite"/>
    </source>
</evidence>
<evidence type="ECO:0000313" key="4">
    <source>
        <dbReference type="EMBL" id="RIY41061.1"/>
    </source>
</evidence>
<dbReference type="Pfam" id="PF12696">
    <property type="entry name" value="TraG-D_C"/>
    <property type="match status" value="1"/>
</dbReference>
<evidence type="ECO:0000256" key="2">
    <source>
        <dbReference type="SAM" id="Phobius"/>
    </source>
</evidence>
<dbReference type="InterPro" id="IPR027417">
    <property type="entry name" value="P-loop_NTPase"/>
</dbReference>
<organism evidence="4 5">
    <name type="scientific">Neopusillimonas maritima</name>
    <dbReference type="NCBI Taxonomy" id="2026239"/>
    <lineage>
        <taxon>Bacteria</taxon>
        <taxon>Pseudomonadati</taxon>
        <taxon>Pseudomonadota</taxon>
        <taxon>Betaproteobacteria</taxon>
        <taxon>Burkholderiales</taxon>
        <taxon>Alcaligenaceae</taxon>
        <taxon>Neopusillimonas</taxon>
    </lineage>
</organism>